<protein>
    <submittedName>
        <fullName evidence="2">Uncharacterized protein</fullName>
    </submittedName>
</protein>
<keyword evidence="3" id="KW-1185">Reference proteome</keyword>
<feature type="transmembrane region" description="Helical" evidence="1">
    <location>
        <begin position="31"/>
        <end position="52"/>
    </location>
</feature>
<evidence type="ECO:0000313" key="2">
    <source>
        <dbReference type="EMBL" id="MBD3917318.1"/>
    </source>
</evidence>
<name>A0ABR8MMS3_9BACL</name>
<reference evidence="2 3" key="1">
    <citation type="submission" date="2020-09" db="EMBL/GenBank/DDBJ databases">
        <title>Paenibacillus sp. strain PR3 16S rRNA gene Genome sequencing and assembly.</title>
        <authorList>
            <person name="Kim J."/>
        </authorList>
    </citation>
    <scope>NUCLEOTIDE SEQUENCE [LARGE SCALE GENOMIC DNA]</scope>
    <source>
        <strain evidence="2 3">PR3</strain>
    </source>
</reference>
<gene>
    <name evidence="2" type="ORF">H8B09_01010</name>
</gene>
<dbReference type="EMBL" id="JACXZA010000001">
    <property type="protein sequence ID" value="MBD3917318.1"/>
    <property type="molecule type" value="Genomic_DNA"/>
</dbReference>
<keyword evidence="1" id="KW-0472">Membrane</keyword>
<feature type="transmembrane region" description="Helical" evidence="1">
    <location>
        <begin position="88"/>
        <end position="108"/>
    </location>
</feature>
<keyword evidence="1" id="KW-0812">Transmembrane</keyword>
<sequence length="141" mass="15796">MSRNELNNRLDTREEKVMQQRLSGPAMFLKTLAWVFAICLIAQAFLAGLAVFSDSARWTEHSRFADVFAVLPLIMLIIAMVKKHPAAIRVQCAALVGMIVLMFLSAIYSEQIGWLAAIHPVIAVFLFFRTMALIRTVETIG</sequence>
<accession>A0ABR8MMS3</accession>
<feature type="transmembrane region" description="Helical" evidence="1">
    <location>
        <begin position="64"/>
        <end position="81"/>
    </location>
</feature>
<dbReference type="Pfam" id="PF19728">
    <property type="entry name" value="DUF6220"/>
    <property type="match status" value="1"/>
</dbReference>
<dbReference type="Proteomes" id="UP000609346">
    <property type="component" value="Unassembled WGS sequence"/>
</dbReference>
<dbReference type="InterPro" id="IPR046192">
    <property type="entry name" value="DUF6220"/>
</dbReference>
<feature type="transmembrane region" description="Helical" evidence="1">
    <location>
        <begin position="114"/>
        <end position="134"/>
    </location>
</feature>
<comment type="caution">
    <text evidence="2">The sequence shown here is derived from an EMBL/GenBank/DDBJ whole genome shotgun (WGS) entry which is preliminary data.</text>
</comment>
<dbReference type="RefSeq" id="WP_191201630.1">
    <property type="nucleotide sequence ID" value="NZ_JACXZA010000001.1"/>
</dbReference>
<evidence type="ECO:0000313" key="3">
    <source>
        <dbReference type="Proteomes" id="UP000609346"/>
    </source>
</evidence>
<keyword evidence="1" id="KW-1133">Transmembrane helix</keyword>
<proteinExistence type="predicted"/>
<organism evidence="2 3">
    <name type="scientific">Paenibacillus terricola</name>
    <dbReference type="NCBI Taxonomy" id="2763503"/>
    <lineage>
        <taxon>Bacteria</taxon>
        <taxon>Bacillati</taxon>
        <taxon>Bacillota</taxon>
        <taxon>Bacilli</taxon>
        <taxon>Bacillales</taxon>
        <taxon>Paenibacillaceae</taxon>
        <taxon>Paenibacillus</taxon>
    </lineage>
</organism>
<evidence type="ECO:0000256" key="1">
    <source>
        <dbReference type="SAM" id="Phobius"/>
    </source>
</evidence>